<dbReference type="STRING" id="644352.J3NJD0"/>
<feature type="domain" description="Peptidase M16 middle/third" evidence="10">
    <location>
        <begin position="417"/>
        <end position="707"/>
    </location>
</feature>
<proteinExistence type="inferred from homology"/>
<keyword evidence="6" id="KW-0482">Metalloprotease</keyword>
<dbReference type="Pfam" id="PF00675">
    <property type="entry name" value="Peptidase_M16"/>
    <property type="match status" value="1"/>
</dbReference>
<evidence type="ECO:0000259" key="9">
    <source>
        <dbReference type="Pfam" id="PF05193"/>
    </source>
</evidence>
<dbReference type="PANTHER" id="PTHR43690">
    <property type="entry name" value="NARDILYSIN"/>
    <property type="match status" value="1"/>
</dbReference>
<dbReference type="Pfam" id="PF05193">
    <property type="entry name" value="Peptidase_M16_C"/>
    <property type="match status" value="1"/>
</dbReference>
<dbReference type="EnsemblFungi" id="EJT81381">
    <property type="protein sequence ID" value="EJT81381"/>
    <property type="gene ID" value="GGTG_01362"/>
</dbReference>
<reference evidence="12" key="2">
    <citation type="submission" date="2010-07" db="EMBL/GenBank/DDBJ databases">
        <authorList>
            <consortium name="The Broad Institute Genome Sequencing Platform"/>
            <consortium name="Broad Institute Genome Sequencing Center for Infectious Disease"/>
            <person name="Ma L.-J."/>
            <person name="Dead R."/>
            <person name="Young S."/>
            <person name="Zeng Q."/>
            <person name="Koehrsen M."/>
            <person name="Alvarado L."/>
            <person name="Berlin A."/>
            <person name="Chapman S.B."/>
            <person name="Chen Z."/>
            <person name="Freedman E."/>
            <person name="Gellesch M."/>
            <person name="Goldberg J."/>
            <person name="Griggs A."/>
            <person name="Gujja S."/>
            <person name="Heilman E.R."/>
            <person name="Heiman D."/>
            <person name="Hepburn T."/>
            <person name="Howarth C."/>
            <person name="Jen D."/>
            <person name="Larson L."/>
            <person name="Mehta T."/>
            <person name="Neiman D."/>
            <person name="Pearson M."/>
            <person name="Roberts A."/>
            <person name="Saif S."/>
            <person name="Shea T."/>
            <person name="Shenoy N."/>
            <person name="Sisk P."/>
            <person name="Stolte C."/>
            <person name="Sykes S."/>
            <person name="Walk T."/>
            <person name="White J."/>
            <person name="Yandava C."/>
            <person name="Haas B."/>
            <person name="Nusbaum C."/>
            <person name="Birren B."/>
        </authorList>
    </citation>
    <scope>NUCLEOTIDE SEQUENCE</scope>
    <source>
        <strain evidence="12">R3-111a-1</strain>
    </source>
</reference>
<dbReference type="Proteomes" id="UP000006039">
    <property type="component" value="Unassembled WGS sequence"/>
</dbReference>
<dbReference type="GO" id="GO:0043171">
    <property type="term" value="P:peptide catabolic process"/>
    <property type="evidence" value="ECO:0007669"/>
    <property type="project" value="TreeGrafter"/>
</dbReference>
<dbReference type="EMBL" id="GL385395">
    <property type="protein sequence ID" value="EJT81381.1"/>
    <property type="molecule type" value="Genomic_DNA"/>
</dbReference>
<dbReference type="InterPro" id="IPR011765">
    <property type="entry name" value="Pept_M16_N"/>
</dbReference>
<evidence type="ECO:0000313" key="12">
    <source>
        <dbReference type="EMBL" id="EJT81381.1"/>
    </source>
</evidence>
<dbReference type="Gene3D" id="3.30.830.10">
    <property type="entry name" value="Metalloenzyme, LuxS/M16 peptidase-like"/>
    <property type="match status" value="4"/>
</dbReference>
<evidence type="ECO:0000259" key="11">
    <source>
        <dbReference type="Pfam" id="PF22456"/>
    </source>
</evidence>
<feature type="domain" description="Peptidase M16 C-terminal" evidence="9">
    <location>
        <begin position="231"/>
        <end position="410"/>
    </location>
</feature>
<dbReference type="Pfam" id="PF22456">
    <property type="entry name" value="PqqF-like_C_4"/>
    <property type="match status" value="1"/>
</dbReference>
<reference evidence="14" key="1">
    <citation type="submission" date="2010-07" db="EMBL/GenBank/DDBJ databases">
        <title>The genome sequence of Gaeumannomyces graminis var. tritici strain R3-111a-1.</title>
        <authorList>
            <consortium name="The Broad Institute Genome Sequencing Platform"/>
            <person name="Ma L.-J."/>
            <person name="Dead R."/>
            <person name="Young S."/>
            <person name="Zeng Q."/>
            <person name="Koehrsen M."/>
            <person name="Alvarado L."/>
            <person name="Berlin A."/>
            <person name="Chapman S.B."/>
            <person name="Chen Z."/>
            <person name="Freedman E."/>
            <person name="Gellesch M."/>
            <person name="Goldberg J."/>
            <person name="Griggs A."/>
            <person name="Gujja S."/>
            <person name="Heilman E.R."/>
            <person name="Heiman D."/>
            <person name="Hepburn T."/>
            <person name="Howarth C."/>
            <person name="Jen D."/>
            <person name="Larson L."/>
            <person name="Mehta T."/>
            <person name="Neiman D."/>
            <person name="Pearson M."/>
            <person name="Roberts A."/>
            <person name="Saif S."/>
            <person name="Shea T."/>
            <person name="Shenoy N."/>
            <person name="Sisk P."/>
            <person name="Stolte C."/>
            <person name="Sykes S."/>
            <person name="Walk T."/>
            <person name="White J."/>
            <person name="Yandava C."/>
            <person name="Haas B."/>
            <person name="Nusbaum C."/>
            <person name="Birren B."/>
        </authorList>
    </citation>
    <scope>NUCLEOTIDE SEQUENCE [LARGE SCALE GENOMIC DNA]</scope>
    <source>
        <strain evidence="14">R3-111a-1</strain>
    </source>
</reference>
<organism evidence="12">
    <name type="scientific">Gaeumannomyces tritici (strain R3-111a-1)</name>
    <name type="common">Wheat and barley take-all root rot fungus</name>
    <name type="synonym">Gaeumannomyces graminis var. tritici</name>
    <dbReference type="NCBI Taxonomy" id="644352"/>
    <lineage>
        <taxon>Eukaryota</taxon>
        <taxon>Fungi</taxon>
        <taxon>Dikarya</taxon>
        <taxon>Ascomycota</taxon>
        <taxon>Pezizomycotina</taxon>
        <taxon>Sordariomycetes</taxon>
        <taxon>Sordariomycetidae</taxon>
        <taxon>Magnaporthales</taxon>
        <taxon>Magnaporthaceae</taxon>
        <taxon>Gaeumannomyces</taxon>
    </lineage>
</organism>
<dbReference type="HOGENOM" id="CLU_004639_1_2_1"/>
<keyword evidence="14" id="KW-1185">Reference proteome</keyword>
<dbReference type="InterPro" id="IPR050626">
    <property type="entry name" value="Peptidase_M16"/>
</dbReference>
<dbReference type="Pfam" id="PF16187">
    <property type="entry name" value="Peptidase_M16_M"/>
    <property type="match status" value="1"/>
</dbReference>
<comment type="similarity">
    <text evidence="1">Belongs to the peptidase M16 family.</text>
</comment>
<accession>J3NJD0</accession>
<evidence type="ECO:0000256" key="3">
    <source>
        <dbReference type="ARBA" id="ARBA00022723"/>
    </source>
</evidence>
<dbReference type="FunCoup" id="J3NJD0">
    <property type="interactions" value="988"/>
</dbReference>
<dbReference type="InterPro" id="IPR032632">
    <property type="entry name" value="Peptidase_M16_M"/>
</dbReference>
<protein>
    <submittedName>
        <fullName evidence="12">A-factor-processing enzyme</fullName>
    </submittedName>
</protein>
<feature type="domain" description="Coenzyme PQQ synthesis protein F-like C-terminal lobe" evidence="11">
    <location>
        <begin position="814"/>
        <end position="912"/>
    </location>
</feature>
<dbReference type="InterPro" id="IPR054734">
    <property type="entry name" value="PqqF-like_C_4"/>
</dbReference>
<dbReference type="FunFam" id="3.30.830.10:FF:000003">
    <property type="entry name" value="Insulin-degrading enzyme"/>
    <property type="match status" value="1"/>
</dbReference>
<dbReference type="MEROPS" id="M16.008"/>
<dbReference type="eggNOG" id="KOG0959">
    <property type="taxonomic scope" value="Eukaryota"/>
</dbReference>
<reference evidence="13" key="4">
    <citation type="journal article" date="2015" name="G3 (Bethesda)">
        <title>Genome sequences of three phytopathogenic species of the Magnaporthaceae family of fungi.</title>
        <authorList>
            <person name="Okagaki L.H."/>
            <person name="Nunes C.C."/>
            <person name="Sailsbery J."/>
            <person name="Clay B."/>
            <person name="Brown D."/>
            <person name="John T."/>
            <person name="Oh Y."/>
            <person name="Young N."/>
            <person name="Fitzgerald M."/>
            <person name="Haas B.J."/>
            <person name="Zeng Q."/>
            <person name="Young S."/>
            <person name="Adiconis X."/>
            <person name="Fan L."/>
            <person name="Levin J.Z."/>
            <person name="Mitchell T.K."/>
            <person name="Okubara P.A."/>
            <person name="Farman M.L."/>
            <person name="Kohn L.M."/>
            <person name="Birren B."/>
            <person name="Ma L.-J."/>
            <person name="Dean R.A."/>
        </authorList>
    </citation>
    <scope>NUCLEOTIDE SEQUENCE</scope>
    <source>
        <strain evidence="13">R3-111a-1</strain>
    </source>
</reference>
<evidence type="ECO:0000256" key="5">
    <source>
        <dbReference type="ARBA" id="ARBA00022833"/>
    </source>
</evidence>
<feature type="domain" description="Peptidase M16 N-terminal" evidence="8">
    <location>
        <begin position="55"/>
        <end position="205"/>
    </location>
</feature>
<dbReference type="GO" id="GO:0046872">
    <property type="term" value="F:metal ion binding"/>
    <property type="evidence" value="ECO:0007669"/>
    <property type="project" value="UniProtKB-KW"/>
</dbReference>
<dbReference type="GeneID" id="20341820"/>
<evidence type="ECO:0000256" key="4">
    <source>
        <dbReference type="ARBA" id="ARBA00022801"/>
    </source>
</evidence>
<evidence type="ECO:0000259" key="10">
    <source>
        <dbReference type="Pfam" id="PF16187"/>
    </source>
</evidence>
<dbReference type="GO" id="GO:0005829">
    <property type="term" value="C:cytosol"/>
    <property type="evidence" value="ECO:0007669"/>
    <property type="project" value="TreeGrafter"/>
</dbReference>
<dbReference type="GO" id="GO:0005739">
    <property type="term" value="C:mitochondrion"/>
    <property type="evidence" value="ECO:0007669"/>
    <property type="project" value="TreeGrafter"/>
</dbReference>
<dbReference type="FunFam" id="3.30.830.10:FF:000004">
    <property type="entry name" value="Putative insulin-degrading enzyme"/>
    <property type="match status" value="1"/>
</dbReference>
<reference evidence="12" key="3">
    <citation type="submission" date="2010-09" db="EMBL/GenBank/DDBJ databases">
        <title>Annotation of Gaeumannomyces graminis var. tritici R3-111a-1.</title>
        <authorList>
            <consortium name="The Broad Institute Genome Sequencing Platform"/>
            <person name="Ma L.-J."/>
            <person name="Dead R."/>
            <person name="Young S.K."/>
            <person name="Zeng Q."/>
            <person name="Gargeya S."/>
            <person name="Fitzgerald M."/>
            <person name="Haas B."/>
            <person name="Abouelleil A."/>
            <person name="Alvarado L."/>
            <person name="Arachchi H.M."/>
            <person name="Berlin A."/>
            <person name="Brown A."/>
            <person name="Chapman S.B."/>
            <person name="Chen Z."/>
            <person name="Dunbar C."/>
            <person name="Freedman E."/>
            <person name="Gearin G."/>
            <person name="Gellesch M."/>
            <person name="Goldberg J."/>
            <person name="Griggs A."/>
            <person name="Gujja S."/>
            <person name="Heiman D."/>
            <person name="Howarth C."/>
            <person name="Larson L."/>
            <person name="Lui A."/>
            <person name="MacDonald P.J.P."/>
            <person name="Mehta T."/>
            <person name="Montmayeur A."/>
            <person name="Murphy C."/>
            <person name="Neiman D."/>
            <person name="Pearson M."/>
            <person name="Priest M."/>
            <person name="Roberts A."/>
            <person name="Saif S."/>
            <person name="Shea T."/>
            <person name="Shenoy N."/>
            <person name="Sisk P."/>
            <person name="Stolte C."/>
            <person name="Sykes S."/>
            <person name="Yandava C."/>
            <person name="Wortman J."/>
            <person name="Nusbaum C."/>
            <person name="Birren B."/>
        </authorList>
    </citation>
    <scope>NUCLEOTIDE SEQUENCE</scope>
    <source>
        <strain evidence="12">R3-111a-1</strain>
    </source>
</reference>
<evidence type="ECO:0000256" key="7">
    <source>
        <dbReference type="SAM" id="MobiDB-lite"/>
    </source>
</evidence>
<evidence type="ECO:0000256" key="6">
    <source>
        <dbReference type="ARBA" id="ARBA00023049"/>
    </source>
</evidence>
<dbReference type="AlphaFoldDB" id="J3NJD0"/>
<dbReference type="OrthoDB" id="952271at2759"/>
<dbReference type="VEuPathDB" id="FungiDB:GGTG_01362"/>
<evidence type="ECO:0000256" key="1">
    <source>
        <dbReference type="ARBA" id="ARBA00007261"/>
    </source>
</evidence>
<name>J3NJD0_GAET3</name>
<keyword evidence="5" id="KW-0862">Zinc</keyword>
<evidence type="ECO:0000313" key="13">
    <source>
        <dbReference type="EnsemblFungi" id="EJT81381"/>
    </source>
</evidence>
<dbReference type="PANTHER" id="PTHR43690:SF18">
    <property type="entry name" value="INSULIN-DEGRADING ENZYME-RELATED"/>
    <property type="match status" value="1"/>
</dbReference>
<evidence type="ECO:0000256" key="2">
    <source>
        <dbReference type="ARBA" id="ARBA00022670"/>
    </source>
</evidence>
<dbReference type="InterPro" id="IPR011249">
    <property type="entry name" value="Metalloenz_LuxS/M16"/>
</dbReference>
<evidence type="ECO:0000259" key="8">
    <source>
        <dbReference type="Pfam" id="PF00675"/>
    </source>
</evidence>
<reference evidence="13" key="5">
    <citation type="submission" date="2018-04" db="UniProtKB">
        <authorList>
            <consortium name="EnsemblFungi"/>
        </authorList>
    </citation>
    <scope>IDENTIFICATION</scope>
    <source>
        <strain evidence="13">R3-111a-1</strain>
    </source>
</reference>
<feature type="region of interest" description="Disordered" evidence="7">
    <location>
        <begin position="1"/>
        <end position="22"/>
    </location>
</feature>
<sequence>MRFASHLPRHADMKAPASGLDPRLRPVERVTDSLEVPSLDNRTYRVIRLENKLEVLLVHDPDTDKASAAMDVNVGNFSDEDDMPGMAHAVEHLLFMGTKKYPVENAYSQYLSAHSGSSNAYTGATSTNYFFDVAGKPSDDGDASDTNPSPLHGALDRFAQFFIEPLFLASTLDRELRAVDSENKKNLQNDQWRFHQLEKSLSNPKHPYRHFSTGNLDVLKIQPESRGINVRDKFIEFYNKHYSANLMKLVVLGREPLDVLEKWVADLFSGIPNKDLPPARWEDEVPFGPEQLGMQCFTKPVMETRELNLFFPFFDEEPLYESQPSRYISHLIGHEGPGSIMSYIKSKGWANSLTAGPYSVCPGSPSIFDCQIRLTEEGLQNYKQVVKVFFQYVSLLRETPPHQWIFEEQKGLADVDFKFKQKTPASRFTSKISSVMQKPLPREWLLSGHSRLRKFDPELIKQGIDRIRPDNFRMTLVSRDFPGDWDRKEKWYGTEYKYERIPDDFMNEIKQAASIPSDQRISRLHLPHRNQFIPTKLEVEKKEVDPKDRAIAPRIIRKDDLLLGWHKKDDTFWVPKANLIVSCKSPIIFATAQNSVKARLYTDLVRDALEEYSYDAELAGLQYSVSMDTRGLSIEVSGYNDKLPVLLEQVLVTMRDLEIKEDRFEIVKERLSRAYRNWAFQQPYHQLSDYTGWLTSENDFVVEELVAELPTTDVRATQAFKQELLSQMHMEVYVHGNFYKEDVLRLTDLIETTLKPRVLPRAQWPILRSLIYPPGSNYSFEKMLKDPQNVNHAIEYLLYVGDKADRGIRAKTLLLDQITQEPAFDQLRTKEQLGYVVFSGVRGSATTYSFRFIIQSEKTPRFLESRIEAFLTSFRKVLEDMSDADFESQKRSLVNKRLEKLKNLDQETSRHWNQIHTQYYDFDFAQEDAAAIRQLSKADLVEFFQHYIDPTSKFRAKLVVYLVAQAKSDVSTGQISELVKTLSLDAELSRQAATDLQARLSAAHHDHAKEVEELKSYLLKDLGVAEDKIAAATAAWEKLSKEHRTNGVSEDEGDCEISFNGTTAVAIDDVRGLKCRLLTTGGASPVRDLSEYEDFDPKL</sequence>
<keyword evidence="2" id="KW-0645">Protease</keyword>
<dbReference type="SUPFAM" id="SSF63411">
    <property type="entry name" value="LuxS/MPP-like metallohydrolase"/>
    <property type="match status" value="4"/>
</dbReference>
<dbReference type="GO" id="GO:0051603">
    <property type="term" value="P:proteolysis involved in protein catabolic process"/>
    <property type="evidence" value="ECO:0007669"/>
    <property type="project" value="TreeGrafter"/>
</dbReference>
<evidence type="ECO:0000313" key="14">
    <source>
        <dbReference type="Proteomes" id="UP000006039"/>
    </source>
</evidence>
<dbReference type="GO" id="GO:0004222">
    <property type="term" value="F:metalloendopeptidase activity"/>
    <property type="evidence" value="ECO:0007669"/>
    <property type="project" value="TreeGrafter"/>
</dbReference>
<keyword evidence="4" id="KW-0378">Hydrolase</keyword>
<dbReference type="InterPro" id="IPR007863">
    <property type="entry name" value="Peptidase_M16_C"/>
</dbReference>
<dbReference type="FunFam" id="3.30.830.10:FF:000005">
    <property type="entry name" value="nardilysin isoform X1"/>
    <property type="match status" value="1"/>
</dbReference>
<gene>
    <name evidence="13" type="primary">20341820</name>
    <name evidence="12" type="ORF">GGTG_01362</name>
</gene>
<keyword evidence="3" id="KW-0479">Metal-binding</keyword>
<dbReference type="RefSeq" id="XP_009217390.1">
    <property type="nucleotide sequence ID" value="XM_009219126.1"/>
</dbReference>